<dbReference type="Gene3D" id="3.10.180.10">
    <property type="entry name" value="2,3-Dihydroxybiphenyl 1,2-Dioxygenase, domain 1"/>
    <property type="match status" value="1"/>
</dbReference>
<dbReference type="SUPFAM" id="SSF54593">
    <property type="entry name" value="Glyoxalase/Bleomycin resistance protein/Dihydroxybiphenyl dioxygenase"/>
    <property type="match status" value="1"/>
</dbReference>
<dbReference type="CDD" id="cd06587">
    <property type="entry name" value="VOC"/>
    <property type="match status" value="1"/>
</dbReference>
<dbReference type="RefSeq" id="WP_220197665.1">
    <property type="nucleotide sequence ID" value="NZ_BNJF01000004.1"/>
</dbReference>
<dbReference type="Pfam" id="PF12867">
    <property type="entry name" value="DinB_2"/>
    <property type="match status" value="1"/>
</dbReference>
<dbReference type="InterPro" id="IPR029068">
    <property type="entry name" value="Glyas_Bleomycin-R_OHBP_Dase"/>
</dbReference>
<dbReference type="InterPro" id="IPR004360">
    <property type="entry name" value="Glyas_Fos-R_dOase_dom"/>
</dbReference>
<dbReference type="InterPro" id="IPR034660">
    <property type="entry name" value="DinB/YfiT-like"/>
</dbReference>
<dbReference type="Proteomes" id="UP000612362">
    <property type="component" value="Unassembled WGS sequence"/>
</dbReference>
<dbReference type="InterPro" id="IPR037523">
    <property type="entry name" value="VOC_core"/>
</dbReference>
<feature type="domain" description="VOC" evidence="1">
    <location>
        <begin position="40"/>
        <end position="162"/>
    </location>
</feature>
<reference evidence="2" key="1">
    <citation type="submission" date="2020-10" db="EMBL/GenBank/DDBJ databases">
        <title>Taxonomic study of unclassified bacteria belonging to the class Ktedonobacteria.</title>
        <authorList>
            <person name="Yabe S."/>
            <person name="Wang C.M."/>
            <person name="Zheng Y."/>
            <person name="Sakai Y."/>
            <person name="Cavaletti L."/>
            <person name="Monciardini P."/>
            <person name="Donadio S."/>
        </authorList>
    </citation>
    <scope>NUCLEOTIDE SEQUENCE</scope>
    <source>
        <strain evidence="2">SOSP1-1</strain>
    </source>
</reference>
<sequence>MQTVLYNNGFLCGILNDARKPISLSSLNPALSRKAKQMSNKARVALTVHDLETSIAFYTTLLNFELVEFQPDAGIAYIRDSDDDLVLLASPHLEDPHSLLDEPRQVFKPGDTLDFFVDTFETQHARLVEDGLTDIRVEENERGERKLLVTDPNGYHFAFVIPVKRSPEAMLAAYAGLSDEIAAALDGLSEADLDLERAPNEWSIRQIIHHLALSTSLSLMSIETVLVSPGSVFVRPPHDQEKWVEVLDYKHRPIGTSLALISAVQAHITQLLRSVPNSWDHSIVRKFTTEDEGHTATLSDMITIQIEHTTAHLDEIRQTRKIHHR</sequence>
<dbReference type="InterPro" id="IPR024775">
    <property type="entry name" value="DinB-like"/>
</dbReference>
<evidence type="ECO:0000313" key="2">
    <source>
        <dbReference type="EMBL" id="GHO48460.1"/>
    </source>
</evidence>
<evidence type="ECO:0000259" key="1">
    <source>
        <dbReference type="PROSITE" id="PS51819"/>
    </source>
</evidence>
<protein>
    <recommendedName>
        <fullName evidence="1">VOC domain-containing protein</fullName>
    </recommendedName>
</protein>
<organism evidence="2 3">
    <name type="scientific">Ktedonospora formicarum</name>
    <dbReference type="NCBI Taxonomy" id="2778364"/>
    <lineage>
        <taxon>Bacteria</taxon>
        <taxon>Bacillati</taxon>
        <taxon>Chloroflexota</taxon>
        <taxon>Ktedonobacteria</taxon>
        <taxon>Ktedonobacterales</taxon>
        <taxon>Ktedonobacteraceae</taxon>
        <taxon>Ktedonospora</taxon>
    </lineage>
</organism>
<dbReference type="Gene3D" id="1.20.120.450">
    <property type="entry name" value="dinb family like domain"/>
    <property type="match status" value="1"/>
</dbReference>
<dbReference type="AlphaFoldDB" id="A0A8J3MUQ1"/>
<gene>
    <name evidence="2" type="ORF">KSX_66230</name>
</gene>
<accession>A0A8J3MUQ1</accession>
<comment type="caution">
    <text evidence="2">The sequence shown here is derived from an EMBL/GenBank/DDBJ whole genome shotgun (WGS) entry which is preliminary data.</text>
</comment>
<evidence type="ECO:0000313" key="3">
    <source>
        <dbReference type="Proteomes" id="UP000612362"/>
    </source>
</evidence>
<dbReference type="SUPFAM" id="SSF109854">
    <property type="entry name" value="DinB/YfiT-like putative metalloenzymes"/>
    <property type="match status" value="1"/>
</dbReference>
<dbReference type="EMBL" id="BNJF01000004">
    <property type="protein sequence ID" value="GHO48460.1"/>
    <property type="molecule type" value="Genomic_DNA"/>
</dbReference>
<proteinExistence type="predicted"/>
<dbReference type="PROSITE" id="PS51819">
    <property type="entry name" value="VOC"/>
    <property type="match status" value="1"/>
</dbReference>
<name>A0A8J3MUQ1_9CHLR</name>
<dbReference type="Pfam" id="PF00903">
    <property type="entry name" value="Glyoxalase"/>
    <property type="match status" value="1"/>
</dbReference>
<keyword evidence="3" id="KW-1185">Reference proteome</keyword>